<keyword evidence="2" id="KW-0812">Transmembrane</keyword>
<protein>
    <submittedName>
        <fullName evidence="3">Uncharacterized protein</fullName>
    </submittedName>
</protein>
<accession>A0A4Y7Q3D3</accession>
<dbReference type="AlphaFoldDB" id="A0A4Y7Q3D3"/>
<feature type="compositionally biased region" description="Polar residues" evidence="1">
    <location>
        <begin position="175"/>
        <end position="192"/>
    </location>
</feature>
<keyword evidence="4" id="KW-1185">Reference proteome</keyword>
<evidence type="ECO:0000313" key="4">
    <source>
        <dbReference type="Proteomes" id="UP000294933"/>
    </source>
</evidence>
<name>A0A4Y7Q3D3_9AGAM</name>
<sequence>MLLTTLGLAILGCLPQIFTLVYGHVVSLFPDGFQGLPLHASPAGTGIDGTTWILDGATGIISYTLTLIEDAAGIKEIAIIPAASLTVIAACVATSTDSILCLEDFQDPTLTTTFTETLPFSLIAVPTGTFPPSAVPTTGATPQLSSFSSATGPLNTQGQVTVSTLPAQITPPPNRTTISPAPTTSSNLGQSGTPRLLVPAGTVLGFVFIGIAAGLMS</sequence>
<evidence type="ECO:0000256" key="2">
    <source>
        <dbReference type="SAM" id="Phobius"/>
    </source>
</evidence>
<proteinExistence type="predicted"/>
<organism evidence="3 4">
    <name type="scientific">Rickenella mellea</name>
    <dbReference type="NCBI Taxonomy" id="50990"/>
    <lineage>
        <taxon>Eukaryota</taxon>
        <taxon>Fungi</taxon>
        <taxon>Dikarya</taxon>
        <taxon>Basidiomycota</taxon>
        <taxon>Agaricomycotina</taxon>
        <taxon>Agaricomycetes</taxon>
        <taxon>Hymenochaetales</taxon>
        <taxon>Rickenellaceae</taxon>
        <taxon>Rickenella</taxon>
    </lineage>
</organism>
<gene>
    <name evidence="3" type="ORF">BD410DRAFT_302969</name>
</gene>
<feature type="region of interest" description="Disordered" evidence="1">
    <location>
        <begin position="165"/>
        <end position="192"/>
    </location>
</feature>
<keyword evidence="2" id="KW-0472">Membrane</keyword>
<evidence type="ECO:0000313" key="3">
    <source>
        <dbReference type="EMBL" id="TDL21379.1"/>
    </source>
</evidence>
<feature type="transmembrane region" description="Helical" evidence="2">
    <location>
        <begin position="196"/>
        <end position="216"/>
    </location>
</feature>
<keyword evidence="2" id="KW-1133">Transmembrane helix</keyword>
<evidence type="ECO:0000256" key="1">
    <source>
        <dbReference type="SAM" id="MobiDB-lite"/>
    </source>
</evidence>
<dbReference type="VEuPathDB" id="FungiDB:BD410DRAFT_302969"/>
<reference evidence="3 4" key="1">
    <citation type="submission" date="2018-06" db="EMBL/GenBank/DDBJ databases">
        <title>A transcriptomic atlas of mushroom development highlights an independent origin of complex multicellularity.</title>
        <authorList>
            <consortium name="DOE Joint Genome Institute"/>
            <person name="Krizsan K."/>
            <person name="Almasi E."/>
            <person name="Merenyi Z."/>
            <person name="Sahu N."/>
            <person name="Viragh M."/>
            <person name="Koszo T."/>
            <person name="Mondo S."/>
            <person name="Kiss B."/>
            <person name="Balint B."/>
            <person name="Kues U."/>
            <person name="Barry K."/>
            <person name="Hegedus J.C."/>
            <person name="Henrissat B."/>
            <person name="Johnson J."/>
            <person name="Lipzen A."/>
            <person name="Ohm R."/>
            <person name="Nagy I."/>
            <person name="Pangilinan J."/>
            <person name="Yan J."/>
            <person name="Xiong Y."/>
            <person name="Grigoriev I.V."/>
            <person name="Hibbett D.S."/>
            <person name="Nagy L.G."/>
        </authorList>
    </citation>
    <scope>NUCLEOTIDE SEQUENCE [LARGE SCALE GENOMIC DNA]</scope>
    <source>
        <strain evidence="3 4">SZMC22713</strain>
    </source>
</reference>
<dbReference type="EMBL" id="ML170181">
    <property type="protein sequence ID" value="TDL21379.1"/>
    <property type="molecule type" value="Genomic_DNA"/>
</dbReference>
<dbReference type="Proteomes" id="UP000294933">
    <property type="component" value="Unassembled WGS sequence"/>
</dbReference>